<dbReference type="InterPro" id="IPR008258">
    <property type="entry name" value="Transglycosylase_SLT_dom_1"/>
</dbReference>
<protein>
    <submittedName>
        <fullName evidence="3">Transglycosylase SLT domain protein</fullName>
    </submittedName>
</protein>
<evidence type="ECO:0000313" key="3">
    <source>
        <dbReference type="EMBL" id="EEV17786.1"/>
    </source>
</evidence>
<feature type="chain" id="PRO_5002991107" evidence="1">
    <location>
        <begin position="19"/>
        <end position="195"/>
    </location>
</feature>
<comment type="caution">
    <text evidence="3">The sequence shown here is derived from an EMBL/GenBank/DDBJ whole genome shotgun (WGS) entry which is preliminary data.</text>
</comment>
<evidence type="ECO:0000259" key="2">
    <source>
        <dbReference type="Pfam" id="PF01464"/>
    </source>
</evidence>
<evidence type="ECO:0000256" key="1">
    <source>
        <dbReference type="SAM" id="SignalP"/>
    </source>
</evidence>
<dbReference type="Gene3D" id="1.10.530.10">
    <property type="match status" value="1"/>
</dbReference>
<proteinExistence type="predicted"/>
<dbReference type="Pfam" id="PF01464">
    <property type="entry name" value="SLT"/>
    <property type="match status" value="1"/>
</dbReference>
<dbReference type="eggNOG" id="COG0741">
    <property type="taxonomic scope" value="Bacteria"/>
</dbReference>
<dbReference type="AlphaFoldDB" id="C8PI22"/>
<organism evidence="3 4">
    <name type="scientific">Campylobacter gracilis RM3268</name>
    <dbReference type="NCBI Taxonomy" id="553220"/>
    <lineage>
        <taxon>Bacteria</taxon>
        <taxon>Pseudomonadati</taxon>
        <taxon>Campylobacterota</taxon>
        <taxon>Epsilonproteobacteria</taxon>
        <taxon>Campylobacterales</taxon>
        <taxon>Campylobacteraceae</taxon>
        <taxon>Campylobacter</taxon>
    </lineage>
</organism>
<dbReference type="EMBL" id="ACYG01000024">
    <property type="protein sequence ID" value="EEV17786.1"/>
    <property type="molecule type" value="Genomic_DNA"/>
</dbReference>
<dbReference type="Proteomes" id="UP000005709">
    <property type="component" value="Unassembled WGS sequence"/>
</dbReference>
<reference evidence="3 4" key="1">
    <citation type="submission" date="2009-07" db="EMBL/GenBank/DDBJ databases">
        <authorList>
            <person name="Madupu R."/>
            <person name="Sebastian Y."/>
            <person name="Durkin A.S."/>
            <person name="Torralba M."/>
            <person name="Methe B."/>
            <person name="Sutton G.G."/>
            <person name="Strausberg R.L."/>
            <person name="Nelson K.E."/>
        </authorList>
    </citation>
    <scope>NUCLEOTIDE SEQUENCE [LARGE SCALE GENOMIC DNA]</scope>
    <source>
        <strain evidence="3 4">RM3268</strain>
    </source>
</reference>
<sequence>MKKLVFALFLALQAPAYSPNEIVNAITAVAQNEGVKPEILYTIVKIESDFEPYTISFLTNKANADYFAGLRNQNIRIRTSNYSLNSSKWVVTIIPANEIYAVQIAKYLYEDGFSIDVGLGQLNAVNFSQNEIDYIFNPMYNLTKCAKILRKCWNAKNKNIKDTIECYNYGMRKRYSNPYYKRFYEHYEKFFGKPY</sequence>
<name>C8PI22_9BACT</name>
<feature type="signal peptide" evidence="1">
    <location>
        <begin position="1"/>
        <end position="18"/>
    </location>
</feature>
<dbReference type="OrthoDB" id="5360462at2"/>
<keyword evidence="4" id="KW-1185">Reference proteome</keyword>
<feature type="domain" description="Transglycosylase SLT" evidence="2">
    <location>
        <begin position="26"/>
        <end position="173"/>
    </location>
</feature>
<dbReference type="RefSeq" id="WP_005871408.1">
    <property type="nucleotide sequence ID" value="NZ_ACYG01000024.1"/>
</dbReference>
<evidence type="ECO:0000313" key="4">
    <source>
        <dbReference type="Proteomes" id="UP000005709"/>
    </source>
</evidence>
<dbReference type="InterPro" id="IPR023346">
    <property type="entry name" value="Lysozyme-like_dom_sf"/>
</dbReference>
<gene>
    <name evidence="3" type="ORF">CAMGR0001_0620</name>
</gene>
<accession>C8PI22</accession>
<keyword evidence="1" id="KW-0732">Signal</keyword>
<dbReference type="SUPFAM" id="SSF53955">
    <property type="entry name" value="Lysozyme-like"/>
    <property type="match status" value="1"/>
</dbReference>